<dbReference type="Proteomes" id="UP000266693">
    <property type="component" value="Unassembled WGS sequence"/>
</dbReference>
<dbReference type="AlphaFoldDB" id="A0A396RQ69"/>
<keyword evidence="4" id="KW-1185">Reference proteome</keyword>
<organism evidence="3 4">
    <name type="scientific">Sphingomonas gilva</name>
    <dbReference type="NCBI Taxonomy" id="2305907"/>
    <lineage>
        <taxon>Bacteria</taxon>
        <taxon>Pseudomonadati</taxon>
        <taxon>Pseudomonadota</taxon>
        <taxon>Alphaproteobacteria</taxon>
        <taxon>Sphingomonadales</taxon>
        <taxon>Sphingomonadaceae</taxon>
        <taxon>Sphingomonas</taxon>
    </lineage>
</organism>
<dbReference type="RefSeq" id="WP_118863247.1">
    <property type="nucleotide sequence ID" value="NZ_QWLV01000002.1"/>
</dbReference>
<feature type="transmembrane region" description="Helical" evidence="2">
    <location>
        <begin position="7"/>
        <end position="26"/>
    </location>
</feature>
<proteinExistence type="predicted"/>
<dbReference type="EMBL" id="QWLV01000002">
    <property type="protein sequence ID" value="RHW18056.1"/>
    <property type="molecule type" value="Genomic_DNA"/>
</dbReference>
<evidence type="ECO:0000256" key="1">
    <source>
        <dbReference type="SAM" id="MobiDB-lite"/>
    </source>
</evidence>
<keyword evidence="2" id="KW-0812">Transmembrane</keyword>
<sequence length="315" mass="32908">MTTARRLRLAVLIAALTGIALVVFVARNLDRGERTGGAVTLLSALPLARGEGDVADVLAGRSAPDPLYRWLERRRGIAPIDAVGAGALGRAPVLLAIQPRALAPEELVAIDDWVREGGRAVMFVDPLLGWPSRYPIGDARRAPLSDMLGPIETHWGLTMTPGADGVRRLPGGGRVTVSGAGTWASDGRCRVTLGGLIADCAIGRGRALLVADADLLHAALWEKPFLWRGSEAPQLLLALIEAAERGAPPAAVPATRRVAIPLAVIGAALLFALVIPLLLFLRLRTGLRARNAAGTSGGAARPDPSEGQKVGQNPS</sequence>
<reference evidence="3 4" key="1">
    <citation type="submission" date="2018-08" db="EMBL/GenBank/DDBJ databases">
        <title>The multiple taxonomic identification of Sphingomonas gilva.</title>
        <authorList>
            <person name="Zhu D."/>
            <person name="Zheng S."/>
        </authorList>
    </citation>
    <scope>NUCLEOTIDE SEQUENCE [LARGE SCALE GENOMIC DNA]</scope>
    <source>
        <strain evidence="3 4">ZDH117</strain>
    </source>
</reference>
<feature type="transmembrane region" description="Helical" evidence="2">
    <location>
        <begin position="258"/>
        <end position="281"/>
    </location>
</feature>
<accession>A0A396RQ69</accession>
<keyword evidence="2" id="KW-1133">Transmembrane helix</keyword>
<name>A0A396RQ69_9SPHN</name>
<keyword evidence="2" id="KW-0472">Membrane</keyword>
<evidence type="ECO:0000313" key="3">
    <source>
        <dbReference type="EMBL" id="RHW18056.1"/>
    </source>
</evidence>
<protein>
    <submittedName>
        <fullName evidence="3">Uncharacterized protein</fullName>
    </submittedName>
</protein>
<evidence type="ECO:0000313" key="4">
    <source>
        <dbReference type="Proteomes" id="UP000266693"/>
    </source>
</evidence>
<evidence type="ECO:0000256" key="2">
    <source>
        <dbReference type="SAM" id="Phobius"/>
    </source>
</evidence>
<feature type="region of interest" description="Disordered" evidence="1">
    <location>
        <begin position="292"/>
        <end position="315"/>
    </location>
</feature>
<dbReference type="OrthoDB" id="7390937at2"/>
<comment type="caution">
    <text evidence="3">The sequence shown here is derived from an EMBL/GenBank/DDBJ whole genome shotgun (WGS) entry which is preliminary data.</text>
</comment>
<gene>
    <name evidence="3" type="ORF">D1610_06055</name>
</gene>